<protein>
    <recommendedName>
        <fullName evidence="3">DDE Tnp4 domain-containing protein</fullName>
    </recommendedName>
</protein>
<dbReference type="GeneID" id="110245376"/>
<keyword evidence="5" id="KW-1185">Reference proteome</keyword>
<dbReference type="InterPro" id="IPR027806">
    <property type="entry name" value="HARBI1_dom"/>
</dbReference>
<dbReference type="RefSeq" id="XP_020907314.1">
    <property type="nucleotide sequence ID" value="XM_021051655.2"/>
</dbReference>
<reference evidence="4" key="1">
    <citation type="submission" date="2022-11" db="UniProtKB">
        <authorList>
            <consortium name="EnsemblMetazoa"/>
        </authorList>
    </citation>
    <scope>IDENTIFICATION</scope>
</reference>
<evidence type="ECO:0000259" key="3">
    <source>
        <dbReference type="Pfam" id="PF13359"/>
    </source>
</evidence>
<comment type="cofactor">
    <cofactor evidence="1">
        <name>a divalent metal cation</name>
        <dbReference type="ChEBI" id="CHEBI:60240"/>
    </cofactor>
</comment>
<accession>A0A913XMQ6</accession>
<dbReference type="Pfam" id="PF13359">
    <property type="entry name" value="DDE_Tnp_4"/>
    <property type="match status" value="1"/>
</dbReference>
<dbReference type="OrthoDB" id="7782839at2759"/>
<sequence length="251" mass="28498">MWEEFSLVLVRNLRGTDIRMIADLFVTHLSIASNAYNTWNLFLDKELKFLRRFPSVKQVKKNLPKSMKTKNGKPKEIIKDVQVIIDCVDFRCEAPSLPAAQKQLYSAYYNDNTYKLLIGCTPNGCISYSSTLWSGSISDKEIVKKSGFIECLSPGDVVMADKGFVIRGDLALKGCKLQIPPKLKGKTLKPRASTKARRVSNTRIHIERAIRRLETYRILTRIQKMTQKSYMESVVRVCISLANLGNTLVSE</sequence>
<dbReference type="PANTHER" id="PTHR23080">
    <property type="entry name" value="THAP DOMAIN PROTEIN"/>
    <property type="match status" value="1"/>
</dbReference>
<name>A0A913XMQ6_EXADI</name>
<evidence type="ECO:0000313" key="5">
    <source>
        <dbReference type="Proteomes" id="UP000887567"/>
    </source>
</evidence>
<dbReference type="EnsemblMetazoa" id="XM_021051655.2">
    <property type="protein sequence ID" value="XP_020907314.1"/>
    <property type="gene ID" value="LOC110245376"/>
</dbReference>
<evidence type="ECO:0000256" key="1">
    <source>
        <dbReference type="ARBA" id="ARBA00001968"/>
    </source>
</evidence>
<evidence type="ECO:0000313" key="4">
    <source>
        <dbReference type="EnsemblMetazoa" id="XP_020907314.1"/>
    </source>
</evidence>
<feature type="domain" description="DDE Tnp4" evidence="3">
    <location>
        <begin position="85"/>
        <end position="243"/>
    </location>
</feature>
<keyword evidence="2" id="KW-0479">Metal-binding</keyword>
<evidence type="ECO:0000256" key="2">
    <source>
        <dbReference type="ARBA" id="ARBA00022723"/>
    </source>
</evidence>
<dbReference type="KEGG" id="epa:110245376"/>
<dbReference type="GO" id="GO:0046872">
    <property type="term" value="F:metal ion binding"/>
    <property type="evidence" value="ECO:0007669"/>
    <property type="project" value="UniProtKB-KW"/>
</dbReference>
<dbReference type="Proteomes" id="UP000887567">
    <property type="component" value="Unplaced"/>
</dbReference>
<organism evidence="4 5">
    <name type="scientific">Exaiptasia diaphana</name>
    <name type="common">Tropical sea anemone</name>
    <name type="synonym">Aiptasia pulchella</name>
    <dbReference type="NCBI Taxonomy" id="2652724"/>
    <lineage>
        <taxon>Eukaryota</taxon>
        <taxon>Metazoa</taxon>
        <taxon>Cnidaria</taxon>
        <taxon>Anthozoa</taxon>
        <taxon>Hexacorallia</taxon>
        <taxon>Actiniaria</taxon>
        <taxon>Aiptasiidae</taxon>
        <taxon>Exaiptasia</taxon>
    </lineage>
</organism>
<dbReference type="OMA" id="FRCEAPS"/>
<dbReference type="AlphaFoldDB" id="A0A913XMQ6"/>
<proteinExistence type="predicted"/>